<dbReference type="EMBL" id="CAJGYO010000006">
    <property type="protein sequence ID" value="CAD6235490.1"/>
    <property type="molecule type" value="Genomic_DNA"/>
</dbReference>
<dbReference type="InterPro" id="IPR036875">
    <property type="entry name" value="Znf_CCHC_sf"/>
</dbReference>
<dbReference type="GO" id="GO:0008270">
    <property type="term" value="F:zinc ion binding"/>
    <property type="evidence" value="ECO:0007669"/>
    <property type="project" value="UniProtKB-KW"/>
</dbReference>
<dbReference type="OrthoDB" id="4771581at2759"/>
<evidence type="ECO:0000256" key="1">
    <source>
        <dbReference type="PROSITE-ProRule" id="PRU00047"/>
    </source>
</evidence>
<dbReference type="Gene3D" id="4.10.60.10">
    <property type="entry name" value="Zinc finger, CCHC-type"/>
    <property type="match status" value="1"/>
</dbReference>
<gene>
    <name evidence="4" type="ORF">NCGR_LOCUS23690</name>
</gene>
<evidence type="ECO:0000256" key="2">
    <source>
        <dbReference type="SAM" id="MobiDB-lite"/>
    </source>
</evidence>
<dbReference type="SMART" id="SM00343">
    <property type="entry name" value="ZnF_C2HC"/>
    <property type="match status" value="1"/>
</dbReference>
<evidence type="ECO:0000313" key="4">
    <source>
        <dbReference type="EMBL" id="CAD6235490.1"/>
    </source>
</evidence>
<organism evidence="4 5">
    <name type="scientific">Miscanthus lutarioriparius</name>
    <dbReference type="NCBI Taxonomy" id="422564"/>
    <lineage>
        <taxon>Eukaryota</taxon>
        <taxon>Viridiplantae</taxon>
        <taxon>Streptophyta</taxon>
        <taxon>Embryophyta</taxon>
        <taxon>Tracheophyta</taxon>
        <taxon>Spermatophyta</taxon>
        <taxon>Magnoliopsida</taxon>
        <taxon>Liliopsida</taxon>
        <taxon>Poales</taxon>
        <taxon>Poaceae</taxon>
        <taxon>PACMAD clade</taxon>
        <taxon>Panicoideae</taxon>
        <taxon>Andropogonodae</taxon>
        <taxon>Andropogoneae</taxon>
        <taxon>Saccharinae</taxon>
        <taxon>Miscanthus</taxon>
    </lineage>
</organism>
<proteinExistence type="predicted"/>
<keyword evidence="1" id="KW-0862">Zinc</keyword>
<dbReference type="Pfam" id="PF00098">
    <property type="entry name" value="zf-CCHC"/>
    <property type="match status" value="1"/>
</dbReference>
<protein>
    <recommendedName>
        <fullName evidence="3">CCHC-type domain-containing protein</fullName>
    </recommendedName>
</protein>
<accession>A0A811P2K1</accession>
<keyword evidence="5" id="KW-1185">Reference proteome</keyword>
<keyword evidence="1" id="KW-0479">Metal-binding</keyword>
<feature type="compositionally biased region" description="Basic and acidic residues" evidence="2">
    <location>
        <begin position="1"/>
        <end position="15"/>
    </location>
</feature>
<name>A0A811P2K1_9POAL</name>
<dbReference type="Proteomes" id="UP000604825">
    <property type="component" value="Unassembled WGS sequence"/>
</dbReference>
<dbReference type="SUPFAM" id="SSF57756">
    <property type="entry name" value="Retrovirus zinc finger-like domains"/>
    <property type="match status" value="1"/>
</dbReference>
<feature type="domain" description="CCHC-type" evidence="3">
    <location>
        <begin position="65"/>
        <end position="79"/>
    </location>
</feature>
<dbReference type="PROSITE" id="PS50158">
    <property type="entry name" value="ZF_CCHC"/>
    <property type="match status" value="1"/>
</dbReference>
<keyword evidence="1" id="KW-0863">Zinc-finger</keyword>
<feature type="region of interest" description="Disordered" evidence="2">
    <location>
        <begin position="1"/>
        <end position="86"/>
    </location>
</feature>
<evidence type="ECO:0000313" key="5">
    <source>
        <dbReference type="Proteomes" id="UP000604825"/>
    </source>
</evidence>
<dbReference type="AlphaFoldDB" id="A0A811P2K1"/>
<evidence type="ECO:0000259" key="3">
    <source>
        <dbReference type="PROSITE" id="PS50158"/>
    </source>
</evidence>
<sequence>MEQWHAFDKKKKEEGSDLSGSKERHRRPRGGKKEDKRPRGQVGADGDVTDGDVAGERKATQDDTCNNCGRTGHWAKDCRLPPRHGR</sequence>
<reference evidence="4" key="1">
    <citation type="submission" date="2020-10" db="EMBL/GenBank/DDBJ databases">
        <authorList>
            <person name="Han B."/>
            <person name="Lu T."/>
            <person name="Zhao Q."/>
            <person name="Huang X."/>
            <person name="Zhao Y."/>
        </authorList>
    </citation>
    <scope>NUCLEOTIDE SEQUENCE</scope>
</reference>
<comment type="caution">
    <text evidence="4">The sequence shown here is derived from an EMBL/GenBank/DDBJ whole genome shotgun (WGS) entry which is preliminary data.</text>
</comment>
<dbReference type="GO" id="GO:0003676">
    <property type="term" value="F:nucleic acid binding"/>
    <property type="evidence" value="ECO:0007669"/>
    <property type="project" value="InterPro"/>
</dbReference>
<dbReference type="InterPro" id="IPR001878">
    <property type="entry name" value="Znf_CCHC"/>
</dbReference>